<dbReference type="InterPro" id="IPR052940">
    <property type="entry name" value="Carb_Esterase_6"/>
</dbReference>
<proteinExistence type="predicted"/>
<dbReference type="InterPro" id="IPR005181">
    <property type="entry name" value="SASA"/>
</dbReference>
<dbReference type="PROSITE" id="PS51257">
    <property type="entry name" value="PROKAR_LIPOPROTEIN"/>
    <property type="match status" value="1"/>
</dbReference>
<feature type="domain" description="Sialate O-acetylesterase" evidence="2">
    <location>
        <begin position="42"/>
        <end position="262"/>
    </location>
</feature>
<evidence type="ECO:0000256" key="1">
    <source>
        <dbReference type="ARBA" id="ARBA00022801"/>
    </source>
</evidence>
<dbReference type="Gene3D" id="3.40.50.1110">
    <property type="entry name" value="SGNH hydrolase"/>
    <property type="match status" value="1"/>
</dbReference>
<dbReference type="EMBL" id="WOWS01000001">
    <property type="protein sequence ID" value="MUU77208.1"/>
    <property type="molecule type" value="Genomic_DNA"/>
</dbReference>
<dbReference type="PANTHER" id="PTHR31988">
    <property type="entry name" value="ESTERASE, PUTATIVE (DUF303)-RELATED"/>
    <property type="match status" value="1"/>
</dbReference>
<reference evidence="3 4" key="1">
    <citation type="submission" date="2019-12" db="EMBL/GenBank/DDBJ databases">
        <authorList>
            <person name="Li J."/>
        </authorList>
    </citation>
    <scope>NUCLEOTIDE SEQUENCE [LARGE SCALE GENOMIC DNA]</scope>
    <source>
        <strain evidence="3 4">HL2-2</strain>
    </source>
</reference>
<sequence>MNVKSKVQFFFLILIALFSCNHQKEKLGYQTTLDINKEYYVIYLAGQSNMAGLGNVSQLTDKTLPNNVSFFNYSTDTKLNSLPYNFGPEVGLAKKLNEKFPNLNFIFIKYAISGSSISEWLPNVESQIERNIDFGEIYLNFLKMSKSITDNYKTQNLAFIWMQGEADACYKNTSKSYETYLKSLIDRVRKDFNNDNLPFIFGKVNTEHKIFKFVPEIQQAQLHINSLITNTYLIDTDNLEKLNDNIHYSTQGQLDLGKAFGTTVNELIIQKTTDFIETNKD</sequence>
<organism evidence="3 4">
    <name type="scientific">Winogradskyella endarachnes</name>
    <dbReference type="NCBI Taxonomy" id="2681965"/>
    <lineage>
        <taxon>Bacteria</taxon>
        <taxon>Pseudomonadati</taxon>
        <taxon>Bacteroidota</taxon>
        <taxon>Flavobacteriia</taxon>
        <taxon>Flavobacteriales</taxon>
        <taxon>Flavobacteriaceae</taxon>
        <taxon>Winogradskyella</taxon>
    </lineage>
</organism>
<gene>
    <name evidence="3" type="ORF">GN138_02010</name>
</gene>
<dbReference type="PANTHER" id="PTHR31988:SF19">
    <property type="entry name" value="9-O-ACETYL-N-ACETYLNEURAMINIC ACID DEACETYLASE-RELATED"/>
    <property type="match status" value="1"/>
</dbReference>
<dbReference type="Proteomes" id="UP000478208">
    <property type="component" value="Unassembled WGS sequence"/>
</dbReference>
<evidence type="ECO:0000313" key="3">
    <source>
        <dbReference type="EMBL" id="MUU77208.1"/>
    </source>
</evidence>
<evidence type="ECO:0000313" key="4">
    <source>
        <dbReference type="Proteomes" id="UP000478208"/>
    </source>
</evidence>
<name>A0A6L6U592_9FLAO</name>
<protein>
    <recommendedName>
        <fullName evidence="2">Sialate O-acetylesterase domain-containing protein</fullName>
    </recommendedName>
</protein>
<keyword evidence="1" id="KW-0378">Hydrolase</keyword>
<dbReference type="GO" id="GO:0016788">
    <property type="term" value="F:hydrolase activity, acting on ester bonds"/>
    <property type="evidence" value="ECO:0007669"/>
    <property type="project" value="UniProtKB-ARBA"/>
</dbReference>
<comment type="caution">
    <text evidence="3">The sequence shown here is derived from an EMBL/GenBank/DDBJ whole genome shotgun (WGS) entry which is preliminary data.</text>
</comment>
<dbReference type="RefSeq" id="WP_157361642.1">
    <property type="nucleotide sequence ID" value="NZ_WOWS01000001.1"/>
</dbReference>
<dbReference type="InterPro" id="IPR036514">
    <property type="entry name" value="SGNH_hydro_sf"/>
</dbReference>
<dbReference type="AlphaFoldDB" id="A0A6L6U592"/>
<accession>A0A6L6U592</accession>
<evidence type="ECO:0000259" key="2">
    <source>
        <dbReference type="Pfam" id="PF03629"/>
    </source>
</evidence>
<keyword evidence="4" id="KW-1185">Reference proteome</keyword>
<dbReference type="Pfam" id="PF03629">
    <property type="entry name" value="SASA"/>
    <property type="match status" value="1"/>
</dbReference>
<dbReference type="SUPFAM" id="SSF52266">
    <property type="entry name" value="SGNH hydrolase"/>
    <property type="match status" value="1"/>
</dbReference>